<reference evidence="2" key="1">
    <citation type="submission" date="2021-03" db="EMBL/GenBank/DDBJ databases">
        <authorList>
            <consortium name="Genoscope - CEA"/>
            <person name="William W."/>
        </authorList>
    </citation>
    <scope>NUCLEOTIDE SEQUENCE</scope>
    <source>
        <strain evidence="2">Doubled-haploid Pahang</strain>
    </source>
</reference>
<evidence type="ECO:0000313" key="3">
    <source>
        <dbReference type="EnsemblPlants" id="Ma09_p23700.1"/>
    </source>
</evidence>
<dbReference type="EMBL" id="HG996474">
    <property type="protein sequence ID" value="CAG1836264.1"/>
    <property type="molecule type" value="Genomic_DNA"/>
</dbReference>
<dbReference type="Gramene" id="Ma09_t23700.1">
    <property type="protein sequence ID" value="Ma09_p23700.1"/>
    <property type="gene ID" value="Ma09_g23700"/>
</dbReference>
<protein>
    <submittedName>
        <fullName evidence="2">(wild Malaysian banana) hypothetical protein</fullName>
    </submittedName>
</protein>
<proteinExistence type="predicted"/>
<dbReference type="AlphaFoldDB" id="A0A804KMZ2"/>
<evidence type="ECO:0000313" key="2">
    <source>
        <dbReference type="EMBL" id="CAG1836264.1"/>
    </source>
</evidence>
<dbReference type="EnsemblPlants" id="Ma09_t23700.1">
    <property type="protein sequence ID" value="Ma09_p23700.1"/>
    <property type="gene ID" value="Ma09_g23700"/>
</dbReference>
<dbReference type="Proteomes" id="UP000012960">
    <property type="component" value="Unplaced"/>
</dbReference>
<reference evidence="3" key="2">
    <citation type="submission" date="2021-05" db="UniProtKB">
        <authorList>
            <consortium name="EnsemblPlants"/>
        </authorList>
    </citation>
    <scope>IDENTIFICATION</scope>
    <source>
        <strain evidence="3">subsp. malaccensis</strain>
    </source>
</reference>
<evidence type="ECO:0000256" key="1">
    <source>
        <dbReference type="SAM" id="Phobius"/>
    </source>
</evidence>
<keyword evidence="1" id="KW-0472">Membrane</keyword>
<name>A0A804KMZ2_MUSAM</name>
<gene>
    <name evidence="2" type="ORF">GSMUA_242330.1</name>
</gene>
<feature type="transmembrane region" description="Helical" evidence="1">
    <location>
        <begin position="12"/>
        <end position="34"/>
    </location>
</feature>
<keyword evidence="4" id="KW-1185">Reference proteome</keyword>
<evidence type="ECO:0000313" key="4">
    <source>
        <dbReference type="Proteomes" id="UP000012960"/>
    </source>
</evidence>
<keyword evidence="1" id="KW-1133">Transmembrane helix</keyword>
<dbReference type="InParanoid" id="A0A804KMZ2"/>
<accession>A0A804KMZ2</accession>
<keyword evidence="1" id="KW-0812">Transmembrane</keyword>
<organism evidence="3 4">
    <name type="scientific">Musa acuminata subsp. malaccensis</name>
    <name type="common">Wild banana</name>
    <name type="synonym">Musa malaccensis</name>
    <dbReference type="NCBI Taxonomy" id="214687"/>
    <lineage>
        <taxon>Eukaryota</taxon>
        <taxon>Viridiplantae</taxon>
        <taxon>Streptophyta</taxon>
        <taxon>Embryophyta</taxon>
        <taxon>Tracheophyta</taxon>
        <taxon>Spermatophyta</taxon>
        <taxon>Magnoliopsida</taxon>
        <taxon>Liliopsida</taxon>
        <taxon>Zingiberales</taxon>
        <taxon>Musaceae</taxon>
        <taxon>Musa</taxon>
    </lineage>
</organism>
<sequence>MQLEGTNWVRNLILTGCLFCGPLFLTFCFLKILLL</sequence>